<keyword evidence="2" id="KW-1185">Reference proteome</keyword>
<dbReference type="EMBL" id="BAAALT010000130">
    <property type="protein sequence ID" value="GAA1815166.1"/>
    <property type="molecule type" value="Genomic_DNA"/>
</dbReference>
<organism evidence="1 2">
    <name type="scientific">Luedemannella flava</name>
    <dbReference type="NCBI Taxonomy" id="349316"/>
    <lineage>
        <taxon>Bacteria</taxon>
        <taxon>Bacillati</taxon>
        <taxon>Actinomycetota</taxon>
        <taxon>Actinomycetes</taxon>
        <taxon>Micromonosporales</taxon>
        <taxon>Micromonosporaceae</taxon>
        <taxon>Luedemannella</taxon>
    </lineage>
</organism>
<accession>A0ABN2M8V0</accession>
<name>A0ABN2M8V0_9ACTN</name>
<protein>
    <recommendedName>
        <fullName evidence="3">Acyl carrier protein</fullName>
    </recommendedName>
</protein>
<dbReference type="Gene3D" id="1.10.1200.10">
    <property type="entry name" value="ACP-like"/>
    <property type="match status" value="1"/>
</dbReference>
<dbReference type="RefSeq" id="WP_344134375.1">
    <property type="nucleotide sequence ID" value="NZ_BAAALT010000130.1"/>
</dbReference>
<dbReference type="InterPro" id="IPR036736">
    <property type="entry name" value="ACP-like_sf"/>
</dbReference>
<evidence type="ECO:0000313" key="2">
    <source>
        <dbReference type="Proteomes" id="UP001500218"/>
    </source>
</evidence>
<proteinExistence type="predicted"/>
<evidence type="ECO:0000313" key="1">
    <source>
        <dbReference type="EMBL" id="GAA1815166.1"/>
    </source>
</evidence>
<comment type="caution">
    <text evidence="1">The sequence shown here is derived from an EMBL/GenBank/DDBJ whole genome shotgun (WGS) entry which is preliminary data.</text>
</comment>
<dbReference type="Proteomes" id="UP001500218">
    <property type="component" value="Unassembled WGS sequence"/>
</dbReference>
<sequence>MDEPYVAELVGLLVEVTGEEPAAIGPHTRLDADLLLESVELARLNDLVVRRHGDGADIVRHVATLSLDELIELTVGDLARHVATHAGVPAR</sequence>
<evidence type="ECO:0008006" key="3">
    <source>
        <dbReference type="Google" id="ProtNLM"/>
    </source>
</evidence>
<gene>
    <name evidence="1" type="ORF">GCM10009682_40290</name>
</gene>
<reference evidence="1 2" key="1">
    <citation type="journal article" date="2019" name="Int. J. Syst. Evol. Microbiol.">
        <title>The Global Catalogue of Microorganisms (GCM) 10K type strain sequencing project: providing services to taxonomists for standard genome sequencing and annotation.</title>
        <authorList>
            <consortium name="The Broad Institute Genomics Platform"/>
            <consortium name="The Broad Institute Genome Sequencing Center for Infectious Disease"/>
            <person name="Wu L."/>
            <person name="Ma J."/>
        </authorList>
    </citation>
    <scope>NUCLEOTIDE SEQUENCE [LARGE SCALE GENOMIC DNA]</scope>
    <source>
        <strain evidence="1 2">JCM 13250</strain>
    </source>
</reference>